<dbReference type="EMBL" id="JARJCW010000049">
    <property type="protein sequence ID" value="KAJ7203886.1"/>
    <property type="molecule type" value="Genomic_DNA"/>
</dbReference>
<reference evidence="1" key="1">
    <citation type="submission" date="2023-03" db="EMBL/GenBank/DDBJ databases">
        <title>Massive genome expansion in bonnet fungi (Mycena s.s.) driven by repeated elements and novel gene families across ecological guilds.</title>
        <authorList>
            <consortium name="Lawrence Berkeley National Laboratory"/>
            <person name="Harder C.B."/>
            <person name="Miyauchi S."/>
            <person name="Viragh M."/>
            <person name="Kuo A."/>
            <person name="Thoen E."/>
            <person name="Andreopoulos B."/>
            <person name="Lu D."/>
            <person name="Skrede I."/>
            <person name="Drula E."/>
            <person name="Henrissat B."/>
            <person name="Morin E."/>
            <person name="Kohler A."/>
            <person name="Barry K."/>
            <person name="LaButti K."/>
            <person name="Morin E."/>
            <person name="Salamov A."/>
            <person name="Lipzen A."/>
            <person name="Mereny Z."/>
            <person name="Hegedus B."/>
            <person name="Baldrian P."/>
            <person name="Stursova M."/>
            <person name="Weitz H."/>
            <person name="Taylor A."/>
            <person name="Grigoriev I.V."/>
            <person name="Nagy L.G."/>
            <person name="Martin F."/>
            <person name="Kauserud H."/>
        </authorList>
    </citation>
    <scope>NUCLEOTIDE SEQUENCE</scope>
    <source>
        <strain evidence="1">9144</strain>
    </source>
</reference>
<sequence>MFGNRHSINNSKFNRFLDGAVTRDGGIDAFGLQITAVVIDEHLRQNGIADNTIDRLLNPMDKQDVMLAHALLKALQELPDAPLDSTPTFRRTRRVLRAFGNLSLGAEGEIQIVFYGPGPGKLPISGFETPNPPKNSVFEGPGSQFLQTYLIGSFPGPYGPRLASSINTRASENRPAVISPVIAEPSVWLHLSNYNVLQSAAHDLPSLIPAVVEAPKSIGTSPSLATEETIQQGPSVSVSTFTAFSQHFLSLHVNTGQFWLRKDVNRNMLTILGASSLSTTSTLATTVYPRSKSTMRRSIPISFHHMHELGPGLIMVVTIKPRVPGPRKKRLNWDFRLINIKKADDILNKSFKAYTQVSCLSSQVRRE</sequence>
<name>A0AAD6V6J9_9AGAR</name>
<evidence type="ECO:0000313" key="1">
    <source>
        <dbReference type="EMBL" id="KAJ7203886.1"/>
    </source>
</evidence>
<dbReference type="Proteomes" id="UP001219525">
    <property type="component" value="Unassembled WGS sequence"/>
</dbReference>
<gene>
    <name evidence="1" type="ORF">GGX14DRAFT_398637</name>
</gene>
<comment type="caution">
    <text evidence="1">The sequence shown here is derived from an EMBL/GenBank/DDBJ whole genome shotgun (WGS) entry which is preliminary data.</text>
</comment>
<accession>A0AAD6V6J9</accession>
<evidence type="ECO:0000313" key="2">
    <source>
        <dbReference type="Proteomes" id="UP001219525"/>
    </source>
</evidence>
<protein>
    <submittedName>
        <fullName evidence="1">Uncharacterized protein</fullName>
    </submittedName>
</protein>
<keyword evidence="2" id="KW-1185">Reference proteome</keyword>
<organism evidence="1 2">
    <name type="scientific">Mycena pura</name>
    <dbReference type="NCBI Taxonomy" id="153505"/>
    <lineage>
        <taxon>Eukaryota</taxon>
        <taxon>Fungi</taxon>
        <taxon>Dikarya</taxon>
        <taxon>Basidiomycota</taxon>
        <taxon>Agaricomycotina</taxon>
        <taxon>Agaricomycetes</taxon>
        <taxon>Agaricomycetidae</taxon>
        <taxon>Agaricales</taxon>
        <taxon>Marasmiineae</taxon>
        <taxon>Mycenaceae</taxon>
        <taxon>Mycena</taxon>
    </lineage>
</organism>
<dbReference type="AlphaFoldDB" id="A0AAD6V6J9"/>
<proteinExistence type="predicted"/>